<dbReference type="EMBL" id="KE524547">
    <property type="protein sequence ID" value="KFB35462.1"/>
    <property type="molecule type" value="Genomic_DNA"/>
</dbReference>
<evidence type="ECO:0000313" key="1">
    <source>
        <dbReference type="EMBL" id="KFB35462.1"/>
    </source>
</evidence>
<dbReference type="AlphaFoldDB" id="A0A084VBW8"/>
<dbReference type="EMBL" id="ATLV01009808">
    <property type="status" value="NOT_ANNOTATED_CDS"/>
    <property type="molecule type" value="Genomic_DNA"/>
</dbReference>
<reference evidence="1 3" key="1">
    <citation type="journal article" date="2014" name="BMC Genomics">
        <title>Genome sequence of Anopheles sinensis provides insight into genetics basis of mosquito competence for malaria parasites.</title>
        <authorList>
            <person name="Zhou D."/>
            <person name="Zhang D."/>
            <person name="Ding G."/>
            <person name="Shi L."/>
            <person name="Hou Q."/>
            <person name="Ye Y."/>
            <person name="Xu Y."/>
            <person name="Zhou H."/>
            <person name="Xiong C."/>
            <person name="Li S."/>
            <person name="Yu J."/>
            <person name="Hong S."/>
            <person name="Yu X."/>
            <person name="Zou P."/>
            <person name="Chen C."/>
            <person name="Chang X."/>
            <person name="Wang W."/>
            <person name="Lv Y."/>
            <person name="Sun Y."/>
            <person name="Ma L."/>
            <person name="Shen B."/>
            <person name="Zhu C."/>
        </authorList>
    </citation>
    <scope>NUCLEOTIDE SEQUENCE [LARGE SCALE GENOMIC DNA]</scope>
</reference>
<dbReference type="Proteomes" id="UP000030765">
    <property type="component" value="Unassembled WGS sequence"/>
</dbReference>
<protein>
    <submittedName>
        <fullName evidence="1 2">3-mercaptopyruvate sulfurtransferase</fullName>
    </submittedName>
</protein>
<dbReference type="EMBL" id="ATLV01009806">
    <property type="status" value="NOT_ANNOTATED_CDS"/>
    <property type="molecule type" value="Genomic_DNA"/>
</dbReference>
<accession>A0A084VBW8</accession>
<evidence type="ECO:0000313" key="3">
    <source>
        <dbReference type="Proteomes" id="UP000030765"/>
    </source>
</evidence>
<keyword evidence="3" id="KW-1185">Reference proteome</keyword>
<reference evidence="2" key="2">
    <citation type="submission" date="2020-05" db="UniProtKB">
        <authorList>
            <consortium name="EnsemblMetazoa"/>
        </authorList>
    </citation>
    <scope>IDENTIFICATION</scope>
</reference>
<dbReference type="EnsemblMetazoa" id="ASIC002211-RA">
    <property type="protein sequence ID" value="ASIC002211-PA"/>
    <property type="gene ID" value="ASIC002211"/>
</dbReference>
<dbReference type="EMBL" id="ATLV01009807">
    <property type="status" value="NOT_ANNOTATED_CDS"/>
    <property type="molecule type" value="Genomic_DNA"/>
</dbReference>
<organism evidence="1">
    <name type="scientific">Anopheles sinensis</name>
    <name type="common">Mosquito</name>
    <dbReference type="NCBI Taxonomy" id="74873"/>
    <lineage>
        <taxon>Eukaryota</taxon>
        <taxon>Metazoa</taxon>
        <taxon>Ecdysozoa</taxon>
        <taxon>Arthropoda</taxon>
        <taxon>Hexapoda</taxon>
        <taxon>Insecta</taxon>
        <taxon>Pterygota</taxon>
        <taxon>Neoptera</taxon>
        <taxon>Endopterygota</taxon>
        <taxon>Diptera</taxon>
        <taxon>Nematocera</taxon>
        <taxon>Culicoidea</taxon>
        <taxon>Culicidae</taxon>
        <taxon>Anophelinae</taxon>
        <taxon>Anopheles</taxon>
    </lineage>
</organism>
<sequence>MPSILTCCPPKEECPQATFQIEGTLQHVAYGKREGRYHPVKPAREGFAQTAVQNKWLSIVSSILRGRLPNFEFLERRVPNSVKRETDEVDLPEHTPCPSLDIEIDRPEGNDFLVFAVGTTFCVLSYAFVSCGRWNS</sequence>
<keyword evidence="1" id="KW-0670">Pyruvate</keyword>
<keyword evidence="1" id="KW-0808">Transferase</keyword>
<gene>
    <name evidence="1" type="ORF">ZHAS_00002211</name>
</gene>
<evidence type="ECO:0000313" key="2">
    <source>
        <dbReference type="EnsemblMetazoa" id="ASIC002211-PA"/>
    </source>
</evidence>
<name>A0A084VBW8_ANOSI</name>
<proteinExistence type="predicted"/>
<dbReference type="VEuPathDB" id="VectorBase:ASIC002211"/>
<dbReference type="GO" id="GO:0016740">
    <property type="term" value="F:transferase activity"/>
    <property type="evidence" value="ECO:0007669"/>
    <property type="project" value="UniProtKB-KW"/>
</dbReference>